<dbReference type="InterPro" id="IPR003690">
    <property type="entry name" value="MTERF"/>
</dbReference>
<dbReference type="InterPro" id="IPR038538">
    <property type="entry name" value="MTERF_sf"/>
</dbReference>
<keyword evidence="2" id="KW-0805">Transcription regulation</keyword>
<proteinExistence type="inferred from homology"/>
<protein>
    <submittedName>
        <fullName evidence="4">Uncharacterized protein</fullName>
    </submittedName>
</protein>
<name>A0A835UU00_VANPL</name>
<keyword evidence="3" id="KW-0809">Transit peptide</keyword>
<organism evidence="4 5">
    <name type="scientific">Vanilla planifolia</name>
    <name type="common">Vanilla</name>
    <dbReference type="NCBI Taxonomy" id="51239"/>
    <lineage>
        <taxon>Eukaryota</taxon>
        <taxon>Viridiplantae</taxon>
        <taxon>Streptophyta</taxon>
        <taxon>Embryophyta</taxon>
        <taxon>Tracheophyta</taxon>
        <taxon>Spermatophyta</taxon>
        <taxon>Magnoliopsida</taxon>
        <taxon>Liliopsida</taxon>
        <taxon>Asparagales</taxon>
        <taxon>Orchidaceae</taxon>
        <taxon>Vanilloideae</taxon>
        <taxon>Vanilleae</taxon>
        <taxon>Vanilla</taxon>
    </lineage>
</organism>
<dbReference type="SMART" id="SM00733">
    <property type="entry name" value="Mterf"/>
    <property type="match status" value="5"/>
</dbReference>
<dbReference type="AlphaFoldDB" id="A0A835UU00"/>
<evidence type="ECO:0000256" key="2">
    <source>
        <dbReference type="ARBA" id="ARBA00022472"/>
    </source>
</evidence>
<comment type="caution">
    <text evidence="4">The sequence shown here is derived from an EMBL/GenBank/DDBJ whole genome shotgun (WGS) entry which is preliminary data.</text>
</comment>
<dbReference type="Proteomes" id="UP000636800">
    <property type="component" value="Chromosome 7"/>
</dbReference>
<gene>
    <name evidence="4" type="ORF">HPP92_015760</name>
</gene>
<dbReference type="PANTHER" id="PTHR13068">
    <property type="entry name" value="CGI-12 PROTEIN-RELATED"/>
    <property type="match status" value="1"/>
</dbReference>
<dbReference type="Pfam" id="PF02536">
    <property type="entry name" value="mTERF"/>
    <property type="match status" value="2"/>
</dbReference>
<keyword evidence="2" id="KW-0804">Transcription</keyword>
<accession>A0A835UU00</accession>
<reference evidence="4 5" key="1">
    <citation type="journal article" date="2020" name="Nat. Food">
        <title>A phased Vanilla planifolia genome enables genetic improvement of flavour and production.</title>
        <authorList>
            <person name="Hasing T."/>
            <person name="Tang H."/>
            <person name="Brym M."/>
            <person name="Khazi F."/>
            <person name="Huang T."/>
            <person name="Chambers A.H."/>
        </authorList>
    </citation>
    <scope>NUCLEOTIDE SEQUENCE [LARGE SCALE GENOMIC DNA]</scope>
    <source>
        <tissue evidence="4">Leaf</tissue>
    </source>
</reference>
<sequence length="734" mass="84057">MKWYLLVSWKLGFQGGTQNFAEFTDAQRRWISPSHDLTDDNKRGKPVRGEVPLKLGREDRKQKLLGSASHWGIAGTKRKLLVKSAYRLSLQSFLELSTLSEFSSSAVASNVFIGFGKKARDPAWENSICDSTKSSTWAAKFSARISSGFRLEKEPFSLALIELKSLVHKSTHLRDRSLTCFHEVNRGSDLWSLRRNHIRAAISLSDGNPGLKISKGVRTDAENALFDYLYRTRCLSFSDAEHISKNSPVFVKNLIAKVKQGDEVGQAVSKFLLFNPINEFEPFLESLGLNPSELYPLLPHDRLFLSEDDGLIENYHTLCRYGVPRSKIGKMYKEGKEIFKYDSGVLNSKLKCYENLGLSKLTIIKLVTCSPSLLIGDLNEDFVRVLKKLKALGVDLDLIRGCFSDKNVYKWGRILKMLHFLDGMYSNKKHMASLINEHPRFVFHDSGKKIYILVALFLKLGLKIVDVVDLFVKHPQILAGRFVKRLWCSIIFLFDIGMGIKDIRKIVKTHAYILGSSYCQSPVFVMQKLNLSKYRLRLTIRKDPNQFPHLVSMKNSVSLVLPTVNDTFLRDKIEFLLRLGFVENSDELYRALKEFRGRGDLLQNRFDFLVNIGLDYHTVVEMIKSTPALVNQSVDAIDKKINYLLNELGYPLEVLAAYPSSLCFSLKRIKLRFSLFHWLKENGIKFSIKNRNTIKPTIAFNTILKCSDAYFFKLFVDRHPDGPEEWDRLKRSIS</sequence>
<dbReference type="PANTHER" id="PTHR13068:SF103">
    <property type="entry name" value="MITOCHONDRIAL TRANSCRIPTION TERMINATION FACTOR FAMILY PROTEIN"/>
    <property type="match status" value="1"/>
</dbReference>
<evidence type="ECO:0000313" key="5">
    <source>
        <dbReference type="Proteomes" id="UP000636800"/>
    </source>
</evidence>
<dbReference type="OrthoDB" id="782346at2759"/>
<dbReference type="Gene3D" id="1.25.70.10">
    <property type="entry name" value="Transcription termination factor 3, mitochondrial"/>
    <property type="match status" value="2"/>
</dbReference>
<comment type="similarity">
    <text evidence="1">Belongs to the mTERF family.</text>
</comment>
<keyword evidence="5" id="KW-1185">Reference proteome</keyword>
<dbReference type="GO" id="GO:0006353">
    <property type="term" value="P:DNA-templated transcription termination"/>
    <property type="evidence" value="ECO:0007669"/>
    <property type="project" value="UniProtKB-KW"/>
</dbReference>
<keyword evidence="2" id="KW-0806">Transcription termination</keyword>
<evidence type="ECO:0000256" key="3">
    <source>
        <dbReference type="ARBA" id="ARBA00022946"/>
    </source>
</evidence>
<evidence type="ECO:0000256" key="1">
    <source>
        <dbReference type="ARBA" id="ARBA00007692"/>
    </source>
</evidence>
<dbReference type="GO" id="GO:0003676">
    <property type="term" value="F:nucleic acid binding"/>
    <property type="evidence" value="ECO:0007669"/>
    <property type="project" value="InterPro"/>
</dbReference>
<dbReference type="EMBL" id="JADCNL010000007">
    <property type="protein sequence ID" value="KAG0473903.1"/>
    <property type="molecule type" value="Genomic_DNA"/>
</dbReference>
<evidence type="ECO:0000313" key="4">
    <source>
        <dbReference type="EMBL" id="KAG0473903.1"/>
    </source>
</evidence>